<dbReference type="AlphaFoldDB" id="A0A1H2ES56"/>
<keyword evidence="1" id="KW-0812">Transmembrane</keyword>
<reference evidence="3" key="1">
    <citation type="submission" date="2016-10" db="EMBL/GenBank/DDBJ databases">
        <authorList>
            <person name="Varghese N."/>
            <person name="Submissions S."/>
        </authorList>
    </citation>
    <scope>NUCLEOTIDE SEQUENCE [LARGE SCALE GENOMIC DNA]</scope>
    <source>
        <strain evidence="3">CECT 8338</strain>
    </source>
</reference>
<dbReference type="PROSITE" id="PS51257">
    <property type="entry name" value="PROKAR_LIPOPROTEIN"/>
    <property type="match status" value="1"/>
</dbReference>
<feature type="transmembrane region" description="Helical" evidence="1">
    <location>
        <begin position="9"/>
        <end position="30"/>
    </location>
</feature>
<dbReference type="EMBL" id="LT629787">
    <property type="protein sequence ID" value="SDT97558.1"/>
    <property type="molecule type" value="Genomic_DNA"/>
</dbReference>
<accession>A0A1H2ES56</accession>
<gene>
    <name evidence="2" type="ORF">SAMN05216210_0964</name>
</gene>
<organism evidence="2 3">
    <name type="scientific">Halopseudomonas salegens</name>
    <dbReference type="NCBI Taxonomy" id="1434072"/>
    <lineage>
        <taxon>Bacteria</taxon>
        <taxon>Pseudomonadati</taxon>
        <taxon>Pseudomonadota</taxon>
        <taxon>Gammaproteobacteria</taxon>
        <taxon>Pseudomonadales</taxon>
        <taxon>Pseudomonadaceae</taxon>
        <taxon>Halopseudomonas</taxon>
    </lineage>
</organism>
<protein>
    <submittedName>
        <fullName evidence="2">Uncharacterized protein</fullName>
    </submittedName>
</protein>
<evidence type="ECO:0000313" key="2">
    <source>
        <dbReference type="EMBL" id="SDT97558.1"/>
    </source>
</evidence>
<evidence type="ECO:0000256" key="1">
    <source>
        <dbReference type="SAM" id="Phobius"/>
    </source>
</evidence>
<proteinExistence type="predicted"/>
<keyword evidence="1" id="KW-1133">Transmembrane helix</keyword>
<keyword evidence="1" id="KW-0472">Membrane</keyword>
<sequence length="175" mass="19841">MTALSKKIVGYACAISIALIAAYACIVLILRPASNNFIDNNIITLISDHLDQSNDCDILMEDNTISSLGMERLKYLNKYDVLAYSDARAVEQELNCLSETMSKLLYTGWLIKRSDNTSLSRVKLEDVITRLLRTSIILSVDEASYISPETLDTLEQIEFFRQPFRLEQSFLDDVE</sequence>
<keyword evidence="3" id="KW-1185">Reference proteome</keyword>
<dbReference type="RefSeq" id="WP_092384671.1">
    <property type="nucleotide sequence ID" value="NZ_LT629787.1"/>
</dbReference>
<evidence type="ECO:0000313" key="3">
    <source>
        <dbReference type="Proteomes" id="UP000243924"/>
    </source>
</evidence>
<dbReference type="Proteomes" id="UP000243924">
    <property type="component" value="Chromosome I"/>
</dbReference>
<name>A0A1H2ES56_9GAMM</name>